<keyword evidence="4" id="KW-0378">Hydrolase</keyword>
<dbReference type="SUPFAM" id="SSF143430">
    <property type="entry name" value="TTP0101/SSO1404-like"/>
    <property type="match status" value="1"/>
</dbReference>
<protein>
    <submittedName>
        <fullName evidence="9">Transcriptional regulator, PaaX family</fullName>
    </submittedName>
</protein>
<dbReference type="InterPro" id="IPR021127">
    <property type="entry name" value="CRISPR_associated_Cas2"/>
</dbReference>
<evidence type="ECO:0000256" key="7">
    <source>
        <dbReference type="SAM" id="Phobius"/>
    </source>
</evidence>
<accession>A0A0G1UP63</accession>
<keyword evidence="2" id="KW-0479">Metal-binding</keyword>
<reference evidence="9 10" key="1">
    <citation type="journal article" date="2015" name="Nature">
        <title>rRNA introns, odd ribosomes, and small enigmatic genomes across a large radiation of phyla.</title>
        <authorList>
            <person name="Brown C.T."/>
            <person name="Hug L.A."/>
            <person name="Thomas B.C."/>
            <person name="Sharon I."/>
            <person name="Castelle C.J."/>
            <person name="Singh A."/>
            <person name="Wilkins M.J."/>
            <person name="Williams K.H."/>
            <person name="Banfield J.F."/>
        </authorList>
    </citation>
    <scope>NUCLEOTIDE SEQUENCE [LARGE SCALE GENOMIC DNA]</scope>
</reference>
<evidence type="ECO:0000256" key="4">
    <source>
        <dbReference type="ARBA" id="ARBA00022801"/>
    </source>
</evidence>
<organism evidence="9 10">
    <name type="scientific">Candidatus Gottesmanbacteria bacterium GW2011_GWA1_48_13</name>
    <dbReference type="NCBI Taxonomy" id="1618439"/>
    <lineage>
        <taxon>Bacteria</taxon>
        <taxon>Candidatus Gottesmaniibacteriota</taxon>
    </lineage>
</organism>
<dbReference type="AlphaFoldDB" id="A0A0G1UP63"/>
<keyword evidence="7" id="KW-0472">Membrane</keyword>
<keyword evidence="1" id="KW-0540">Nuclease</keyword>
<keyword evidence="5" id="KW-0460">Magnesium</keyword>
<sequence length="195" mass="23287">MYMGRRKKKPEKKEHITKDILLRLLQGGALLGVALIAPNAIRMLKPLSRNEEEWENYYPSSLQRYTMRLWRKGLVDVKETSEGYTVVITEKGKTEILRYDMEAMSIKKQDPWDRKWRMIFFDIPTGEDSPRHAFREHLRSMGFFMMQKSVYVHPYPCHKQVQFLREVFGIPHSVKLATVDFLENDDDLRRFFRLS</sequence>
<feature type="transmembrane region" description="Helical" evidence="7">
    <location>
        <begin position="20"/>
        <end position="41"/>
    </location>
</feature>
<evidence type="ECO:0000313" key="9">
    <source>
        <dbReference type="EMBL" id="KKU95876.1"/>
    </source>
</evidence>
<dbReference type="Proteomes" id="UP000034661">
    <property type="component" value="Unassembled WGS sequence"/>
</dbReference>
<gene>
    <name evidence="9" type="ORF">UY27_C0007G0044</name>
</gene>
<evidence type="ECO:0000256" key="6">
    <source>
        <dbReference type="ARBA" id="ARBA00023118"/>
    </source>
</evidence>
<comment type="caution">
    <text evidence="9">The sequence shown here is derived from an EMBL/GenBank/DDBJ whole genome shotgun (WGS) entry which is preliminary data.</text>
</comment>
<dbReference type="NCBIfam" id="TIGR01573">
    <property type="entry name" value="cas2"/>
    <property type="match status" value="1"/>
</dbReference>
<keyword evidence="7" id="KW-1133">Transmembrane helix</keyword>
<evidence type="ECO:0000256" key="3">
    <source>
        <dbReference type="ARBA" id="ARBA00022759"/>
    </source>
</evidence>
<keyword evidence="6" id="KW-0051">Antiviral defense</keyword>
<evidence type="ECO:0000256" key="1">
    <source>
        <dbReference type="ARBA" id="ARBA00022722"/>
    </source>
</evidence>
<dbReference type="EMBL" id="LCPJ01000007">
    <property type="protein sequence ID" value="KKU95876.1"/>
    <property type="molecule type" value="Genomic_DNA"/>
</dbReference>
<dbReference type="Pfam" id="PF20803">
    <property type="entry name" value="PaaX_M"/>
    <property type="match status" value="1"/>
</dbReference>
<dbReference type="Gene3D" id="3.30.70.2650">
    <property type="match status" value="1"/>
</dbReference>
<proteinExistence type="predicted"/>
<keyword evidence="7" id="KW-0812">Transmembrane</keyword>
<dbReference type="GO" id="GO:0004521">
    <property type="term" value="F:RNA endonuclease activity"/>
    <property type="evidence" value="ECO:0007669"/>
    <property type="project" value="InterPro"/>
</dbReference>
<feature type="domain" description="Transcriptional repressor PaaX-like central Cas2-like" evidence="8">
    <location>
        <begin position="110"/>
        <end position="186"/>
    </location>
</feature>
<evidence type="ECO:0000259" key="8">
    <source>
        <dbReference type="Pfam" id="PF20803"/>
    </source>
</evidence>
<name>A0A0G1UP63_9BACT</name>
<evidence type="ECO:0000313" key="10">
    <source>
        <dbReference type="Proteomes" id="UP000034661"/>
    </source>
</evidence>
<dbReference type="InterPro" id="IPR048846">
    <property type="entry name" value="PaaX-like_central"/>
</dbReference>
<keyword evidence="3" id="KW-0255">Endonuclease</keyword>
<evidence type="ECO:0000256" key="2">
    <source>
        <dbReference type="ARBA" id="ARBA00022723"/>
    </source>
</evidence>
<evidence type="ECO:0000256" key="5">
    <source>
        <dbReference type="ARBA" id="ARBA00022842"/>
    </source>
</evidence>
<dbReference type="GO" id="GO:0043571">
    <property type="term" value="P:maintenance of CRISPR repeat elements"/>
    <property type="evidence" value="ECO:0007669"/>
    <property type="project" value="InterPro"/>
</dbReference>